<dbReference type="EMBL" id="EQ973838">
    <property type="protein sequence ID" value="EEF42808.1"/>
    <property type="molecule type" value="Genomic_DNA"/>
</dbReference>
<reference evidence="2" key="1">
    <citation type="journal article" date="2010" name="Nat. Biotechnol.">
        <title>Draft genome sequence of the oilseed species Ricinus communis.</title>
        <authorList>
            <person name="Chan A.P."/>
            <person name="Crabtree J."/>
            <person name="Zhao Q."/>
            <person name="Lorenzi H."/>
            <person name="Orvis J."/>
            <person name="Puiu D."/>
            <person name="Melake-Berhan A."/>
            <person name="Jones K.M."/>
            <person name="Redman J."/>
            <person name="Chen G."/>
            <person name="Cahoon E.B."/>
            <person name="Gedil M."/>
            <person name="Stanke M."/>
            <person name="Haas B.J."/>
            <person name="Wortman J.R."/>
            <person name="Fraser-Liggett C.M."/>
            <person name="Ravel J."/>
            <person name="Rabinowicz P.D."/>
        </authorList>
    </citation>
    <scope>NUCLEOTIDE SEQUENCE [LARGE SCALE GENOMIC DNA]</scope>
    <source>
        <strain evidence="2">cv. Hale</strain>
    </source>
</reference>
<sequence length="53" mass="6134">MSAQDIIRKSTRWRVGWVSSIKIGQDPWLPDQDNPFIKSNLPDSWLSTTVNFT</sequence>
<keyword evidence="2" id="KW-1185">Reference proteome</keyword>
<accession>B9S0P0</accession>
<gene>
    <name evidence="1" type="ORF">RCOM_1692870</name>
</gene>
<dbReference type="Proteomes" id="UP000008311">
    <property type="component" value="Unassembled WGS sequence"/>
</dbReference>
<proteinExistence type="predicted"/>
<evidence type="ECO:0000313" key="1">
    <source>
        <dbReference type="EMBL" id="EEF42808.1"/>
    </source>
</evidence>
<dbReference type="InParanoid" id="B9S0P0"/>
<dbReference type="AlphaFoldDB" id="B9S0P0"/>
<protein>
    <submittedName>
        <fullName evidence="1">Uncharacterized protein</fullName>
    </submittedName>
</protein>
<name>B9S0P0_RICCO</name>
<organism evidence="1 2">
    <name type="scientific">Ricinus communis</name>
    <name type="common">Castor bean</name>
    <dbReference type="NCBI Taxonomy" id="3988"/>
    <lineage>
        <taxon>Eukaryota</taxon>
        <taxon>Viridiplantae</taxon>
        <taxon>Streptophyta</taxon>
        <taxon>Embryophyta</taxon>
        <taxon>Tracheophyta</taxon>
        <taxon>Spermatophyta</taxon>
        <taxon>Magnoliopsida</taxon>
        <taxon>eudicotyledons</taxon>
        <taxon>Gunneridae</taxon>
        <taxon>Pentapetalae</taxon>
        <taxon>rosids</taxon>
        <taxon>fabids</taxon>
        <taxon>Malpighiales</taxon>
        <taxon>Euphorbiaceae</taxon>
        <taxon>Acalyphoideae</taxon>
        <taxon>Acalypheae</taxon>
        <taxon>Ricinus</taxon>
    </lineage>
</organism>
<evidence type="ECO:0000313" key="2">
    <source>
        <dbReference type="Proteomes" id="UP000008311"/>
    </source>
</evidence>